<dbReference type="EMBL" id="FR928989">
    <property type="protein sequence ID" value="CDQ97110.1"/>
    <property type="molecule type" value="Genomic_DNA"/>
</dbReference>
<dbReference type="PROSITE" id="PS50082">
    <property type="entry name" value="WD_REPEATS_2"/>
    <property type="match status" value="3"/>
</dbReference>
<dbReference type="PROSITE" id="PS00678">
    <property type="entry name" value="WD_REPEATS_1"/>
    <property type="match status" value="1"/>
</dbReference>
<dbReference type="AlphaFoldDB" id="A0A060Z735"/>
<dbReference type="Gene3D" id="2.130.10.10">
    <property type="entry name" value="YVTN repeat-like/Quinoprotein amine dehydrogenase"/>
    <property type="match status" value="2"/>
</dbReference>
<dbReference type="InterPro" id="IPR019775">
    <property type="entry name" value="WD40_repeat_CS"/>
</dbReference>
<dbReference type="InterPro" id="IPR036322">
    <property type="entry name" value="WD40_repeat_dom_sf"/>
</dbReference>
<evidence type="ECO:0000256" key="2">
    <source>
        <dbReference type="ARBA" id="ARBA00022737"/>
    </source>
</evidence>
<dbReference type="InterPro" id="IPR015943">
    <property type="entry name" value="WD40/YVTN_repeat-like_dom_sf"/>
</dbReference>
<evidence type="ECO:0000256" key="1">
    <source>
        <dbReference type="ARBA" id="ARBA00022574"/>
    </source>
</evidence>
<feature type="repeat" description="WD" evidence="3">
    <location>
        <begin position="225"/>
        <end position="264"/>
    </location>
</feature>
<dbReference type="PANTHER" id="PTHR19848:SF8">
    <property type="entry name" value="F-BOX AND WD REPEAT DOMAIN CONTAINING 7"/>
    <property type="match status" value="1"/>
</dbReference>
<reference evidence="4" key="2">
    <citation type="submission" date="2014-03" db="EMBL/GenBank/DDBJ databases">
        <authorList>
            <person name="Genoscope - CEA"/>
        </authorList>
    </citation>
    <scope>NUCLEOTIDE SEQUENCE</scope>
</reference>
<dbReference type="InterPro" id="IPR001680">
    <property type="entry name" value="WD40_rpt"/>
</dbReference>
<proteinExistence type="predicted"/>
<name>A0A060Z735_ONCMY</name>
<gene>
    <name evidence="4" type="ORF">GSONMT00030649001</name>
</gene>
<dbReference type="STRING" id="8022.A0A060Z735"/>
<dbReference type="SMART" id="SM00320">
    <property type="entry name" value="WD40"/>
    <property type="match status" value="5"/>
</dbReference>
<protein>
    <submittedName>
        <fullName evidence="4">Uncharacterized protein</fullName>
    </submittedName>
</protein>
<sequence>MHGFFLPRGVINPVPSSKGSRSATLQCVHVAEGHTKAVLCVDSTDDLLFTGSKDRTCKVWNLVTGQEIMSLTGHPNNVVSVRYSSSLVFTVSTSYIKVWDIRDSAKCIRTLTSSGQVTPGDACASSTNRTVTIPAGENQINQIALNPSGSVLYAAAGNSVRVWDLRRFVSTGKLTGHLGPVMCLTVDQSGNGQDLVISGSKDHYIKLFDVTEGALGAISPTHNFEPPHYDGIESLVVQGDVLFSGSRDNGIKKWDLDRKDLLQVTEGKGEVSLTILVNPVIKKKQMSHPMFKNGLLPFIQITTSHFRLFEN</sequence>
<dbReference type="SUPFAM" id="SSF50978">
    <property type="entry name" value="WD40 repeat-like"/>
    <property type="match status" value="1"/>
</dbReference>
<feature type="repeat" description="WD" evidence="3">
    <location>
        <begin position="71"/>
        <end position="102"/>
    </location>
</feature>
<dbReference type="CDD" id="cd00200">
    <property type="entry name" value="WD40"/>
    <property type="match status" value="1"/>
</dbReference>
<reference evidence="4" key="1">
    <citation type="journal article" date="2014" name="Nat. Commun.">
        <title>The rainbow trout genome provides novel insights into evolution after whole-genome duplication in vertebrates.</title>
        <authorList>
            <person name="Berthelot C."/>
            <person name="Brunet F."/>
            <person name="Chalopin D."/>
            <person name="Juanchich A."/>
            <person name="Bernard M."/>
            <person name="Noel B."/>
            <person name="Bento P."/>
            <person name="Da Silva C."/>
            <person name="Labadie K."/>
            <person name="Alberti A."/>
            <person name="Aury J.M."/>
            <person name="Louis A."/>
            <person name="Dehais P."/>
            <person name="Bardou P."/>
            <person name="Montfort J."/>
            <person name="Klopp C."/>
            <person name="Cabau C."/>
            <person name="Gaspin C."/>
            <person name="Thorgaard G.H."/>
            <person name="Boussaha M."/>
            <person name="Quillet E."/>
            <person name="Guyomard R."/>
            <person name="Galiana D."/>
            <person name="Bobe J."/>
            <person name="Volff J.N."/>
            <person name="Genet C."/>
            <person name="Wincker P."/>
            <person name="Jaillon O."/>
            <person name="Roest Crollius H."/>
            <person name="Guiguen Y."/>
        </authorList>
    </citation>
    <scope>NUCLEOTIDE SEQUENCE [LARGE SCALE GENOMIC DNA]</scope>
</reference>
<feature type="repeat" description="WD" evidence="3">
    <location>
        <begin position="31"/>
        <end position="70"/>
    </location>
</feature>
<evidence type="ECO:0000313" key="5">
    <source>
        <dbReference type="Proteomes" id="UP000193380"/>
    </source>
</evidence>
<dbReference type="PaxDb" id="8022-A0A060Z735"/>
<dbReference type="FunFam" id="2.130.10.10:FF:000104">
    <property type="entry name" value="Kinesin family member 21A"/>
    <property type="match status" value="1"/>
</dbReference>
<evidence type="ECO:0000256" key="3">
    <source>
        <dbReference type="PROSITE-ProRule" id="PRU00221"/>
    </source>
</evidence>
<dbReference type="Pfam" id="PF00400">
    <property type="entry name" value="WD40"/>
    <property type="match status" value="4"/>
</dbReference>
<keyword evidence="1 3" id="KW-0853">WD repeat</keyword>
<keyword evidence="2" id="KW-0677">Repeat</keyword>
<dbReference type="PRINTS" id="PR00320">
    <property type="entry name" value="GPROTEINBRPT"/>
</dbReference>
<dbReference type="Proteomes" id="UP000193380">
    <property type="component" value="Unassembled WGS sequence"/>
</dbReference>
<accession>A0A060Z735</accession>
<dbReference type="PROSITE" id="PS50294">
    <property type="entry name" value="WD_REPEATS_REGION"/>
    <property type="match status" value="1"/>
</dbReference>
<evidence type="ECO:0000313" key="4">
    <source>
        <dbReference type="EMBL" id="CDQ97110.1"/>
    </source>
</evidence>
<organism evidence="4 5">
    <name type="scientific">Oncorhynchus mykiss</name>
    <name type="common">Rainbow trout</name>
    <name type="synonym">Salmo gairdneri</name>
    <dbReference type="NCBI Taxonomy" id="8022"/>
    <lineage>
        <taxon>Eukaryota</taxon>
        <taxon>Metazoa</taxon>
        <taxon>Chordata</taxon>
        <taxon>Craniata</taxon>
        <taxon>Vertebrata</taxon>
        <taxon>Euteleostomi</taxon>
        <taxon>Actinopterygii</taxon>
        <taxon>Neopterygii</taxon>
        <taxon>Teleostei</taxon>
        <taxon>Protacanthopterygii</taxon>
        <taxon>Salmoniformes</taxon>
        <taxon>Salmonidae</taxon>
        <taxon>Salmoninae</taxon>
        <taxon>Oncorhynchus</taxon>
    </lineage>
</organism>
<dbReference type="InterPro" id="IPR020472">
    <property type="entry name" value="WD40_PAC1"/>
</dbReference>
<dbReference type="PANTHER" id="PTHR19848">
    <property type="entry name" value="WD40 REPEAT PROTEIN"/>
    <property type="match status" value="1"/>
</dbReference>